<evidence type="ECO:0000313" key="2">
    <source>
        <dbReference type="Proteomes" id="UP000019184"/>
    </source>
</evidence>
<keyword evidence="2" id="KW-1185">Reference proteome</keyword>
<comment type="caution">
    <text evidence="1">The sequence shown here is derived from an EMBL/GenBank/DDBJ whole genome shotgun (WGS) entry which is preliminary data.</text>
</comment>
<gene>
    <name evidence="1" type="ORF">BN874_1260006</name>
</gene>
<evidence type="ECO:0000313" key="1">
    <source>
        <dbReference type="EMBL" id="CDH43598.1"/>
    </source>
</evidence>
<dbReference type="EMBL" id="CBTK010000031">
    <property type="protein sequence ID" value="CDH43598.1"/>
    <property type="molecule type" value="Genomic_DNA"/>
</dbReference>
<accession>A0A7U7J2L5</accession>
<proteinExistence type="predicted"/>
<organism evidence="1 2">
    <name type="scientific">Candidatus Contendobacter odensis Run_B_J11</name>
    <dbReference type="NCBI Taxonomy" id="1400861"/>
    <lineage>
        <taxon>Bacteria</taxon>
        <taxon>Pseudomonadati</taxon>
        <taxon>Pseudomonadota</taxon>
        <taxon>Gammaproteobacteria</taxon>
        <taxon>Candidatus Competibacteraceae</taxon>
        <taxon>Candidatus Contendibacter</taxon>
    </lineage>
</organism>
<sequence length="115" mass="12671">MEDRYYQVGEWVPAGSPVLSLLSDQAIKARFYVPEPRLSQVRLGSTVTLACDQCGPPVAATVRFVAQEAEFTPPVIYSKENRARLVYRVEAWPSAADAARLRPGQPVDVLLGDPK</sequence>
<dbReference type="Gene3D" id="2.40.30.170">
    <property type="match status" value="1"/>
</dbReference>
<dbReference type="Proteomes" id="UP000019184">
    <property type="component" value="Unassembled WGS sequence"/>
</dbReference>
<protein>
    <submittedName>
        <fullName evidence="1">HlyD family secretion protein</fullName>
    </submittedName>
</protein>
<reference evidence="1 2" key="1">
    <citation type="journal article" date="2014" name="ISME J.">
        <title>Candidatus Competibacter-lineage genomes retrieved from metagenomes reveal functional metabolic diversity.</title>
        <authorList>
            <person name="McIlroy S.J."/>
            <person name="Albertsen M."/>
            <person name="Andresen E.K."/>
            <person name="Saunders A.M."/>
            <person name="Kristiansen R."/>
            <person name="Stokholm-Bjerregaard M."/>
            <person name="Nielsen K.L."/>
            <person name="Nielsen P.H."/>
        </authorList>
    </citation>
    <scope>NUCLEOTIDE SEQUENCE [LARGE SCALE GENOMIC DNA]</scope>
    <source>
        <strain evidence="1 2">Run_B_J11</strain>
    </source>
</reference>
<dbReference type="AlphaFoldDB" id="A0A7U7J2L5"/>
<name>A0A7U7J2L5_9GAMM</name>